<gene>
    <name evidence="8" type="ORF">NKR23_g12352</name>
</gene>
<keyword evidence="3" id="KW-0413">Isomerase</keyword>
<dbReference type="InterPro" id="IPR001608">
    <property type="entry name" value="Ala_racemase_N"/>
</dbReference>
<dbReference type="PRINTS" id="PR00992">
    <property type="entry name" value="ALARACEMASE"/>
</dbReference>
<dbReference type="SUPFAM" id="SSF51419">
    <property type="entry name" value="PLP-binding barrel"/>
    <property type="match status" value="1"/>
</dbReference>
<evidence type="ECO:0000256" key="1">
    <source>
        <dbReference type="ARBA" id="ARBA00001933"/>
    </source>
</evidence>
<keyword evidence="6" id="KW-0812">Transmembrane</keyword>
<feature type="modified residue" description="N6-(pyridoxal phosphate)lysine" evidence="4">
    <location>
        <position position="52"/>
    </location>
</feature>
<dbReference type="Gene3D" id="3.20.20.10">
    <property type="entry name" value="Alanine racemase"/>
    <property type="match status" value="1"/>
</dbReference>
<feature type="domain" description="Alanine racemase C-terminal" evidence="7">
    <location>
        <begin position="259"/>
        <end position="385"/>
    </location>
</feature>
<sequence length="528" mass="56713">MTSVVPDRANGDLPLPEEMAGAVLTINLDALRSNYRLLREMAAPARCAAVVKANGYGLGADLVAHTLEAEGCHDFFVAYVAEGLRLRRHLLANSTIYVLHSVPPGTEQLAADHGLTPVLNTLEQVAAWQRQGRRSRRPLPAILQVDSGMSRAGLSPEDIEVVAAEPERLAGIAWVGTMSHLACSDAPDNSGNAHQLAAFRAARKRLATLAGGPGTAPASLAASSGIFLGRDYHFDLVRPGAALYGINPCPGRPSPMQPVVRLDARILQCRQVPAGTVVGYGHAWTAARPSRLATVSVGYADNFPRSGSGCGSAFVGGVEAPFAGRISMDMLTLDITDVPAAAVEAEFPVEIIGPNRPLDAVAEASGTIAYELLTGLSRRYHRRIVDSREDTCRALVHLQQQPHRHRRRAYNSPVSLYAILQLGGLLSCDTIYRPWKQPTFGRWAPIMVATAFCVPFFFLHLIRLPISNYSGNLCSISTVASIIIYLCVGILVELIIEAIPSITSYPVEPPAEEAKRDALSQNMSLDAI</sequence>
<feature type="transmembrane region" description="Helical" evidence="6">
    <location>
        <begin position="476"/>
        <end position="496"/>
    </location>
</feature>
<evidence type="ECO:0000313" key="8">
    <source>
        <dbReference type="EMBL" id="KAJ9130084.1"/>
    </source>
</evidence>
<dbReference type="InterPro" id="IPR029066">
    <property type="entry name" value="PLP-binding_barrel"/>
</dbReference>
<feature type="transmembrane region" description="Helical" evidence="6">
    <location>
        <begin position="444"/>
        <end position="464"/>
    </location>
</feature>
<accession>A0AA38VCW0</accession>
<comment type="caution">
    <text evidence="8">The sequence shown here is derived from an EMBL/GenBank/DDBJ whole genome shotgun (WGS) entry which is preliminary data.</text>
</comment>
<feature type="binding site" evidence="5">
    <location>
        <position position="151"/>
    </location>
    <ligand>
        <name>substrate</name>
    </ligand>
</feature>
<evidence type="ECO:0000259" key="7">
    <source>
        <dbReference type="SMART" id="SM01005"/>
    </source>
</evidence>
<dbReference type="SMART" id="SM01005">
    <property type="entry name" value="Ala_racemase_C"/>
    <property type="match status" value="1"/>
</dbReference>
<dbReference type="NCBIfam" id="TIGR00492">
    <property type="entry name" value="alr"/>
    <property type="match status" value="1"/>
</dbReference>
<dbReference type="Pfam" id="PF00842">
    <property type="entry name" value="Ala_racemase_C"/>
    <property type="match status" value="1"/>
</dbReference>
<keyword evidence="9" id="KW-1185">Reference proteome</keyword>
<dbReference type="PROSITE" id="PS00395">
    <property type="entry name" value="ALANINE_RACEMASE"/>
    <property type="match status" value="1"/>
</dbReference>
<evidence type="ECO:0000256" key="5">
    <source>
        <dbReference type="PIRSR" id="PIRSR600821-52"/>
    </source>
</evidence>
<dbReference type="Proteomes" id="UP001174694">
    <property type="component" value="Unassembled WGS sequence"/>
</dbReference>
<dbReference type="PANTHER" id="PTHR30511:SF0">
    <property type="entry name" value="ALANINE RACEMASE, CATABOLIC-RELATED"/>
    <property type="match status" value="1"/>
</dbReference>
<feature type="binding site" evidence="5">
    <location>
        <position position="328"/>
    </location>
    <ligand>
        <name>substrate</name>
    </ligand>
</feature>
<comment type="cofactor">
    <cofactor evidence="1 4">
        <name>pyridoxal 5'-phosphate</name>
        <dbReference type="ChEBI" id="CHEBI:597326"/>
    </cofactor>
</comment>
<evidence type="ECO:0000313" key="9">
    <source>
        <dbReference type="Proteomes" id="UP001174694"/>
    </source>
</evidence>
<organism evidence="8 9">
    <name type="scientific">Pleurostoma richardsiae</name>
    <dbReference type="NCBI Taxonomy" id="41990"/>
    <lineage>
        <taxon>Eukaryota</taxon>
        <taxon>Fungi</taxon>
        <taxon>Dikarya</taxon>
        <taxon>Ascomycota</taxon>
        <taxon>Pezizomycotina</taxon>
        <taxon>Sordariomycetes</taxon>
        <taxon>Sordariomycetidae</taxon>
        <taxon>Calosphaeriales</taxon>
        <taxon>Pleurostomataceae</taxon>
        <taxon>Pleurostoma</taxon>
    </lineage>
</organism>
<dbReference type="InterPro" id="IPR000821">
    <property type="entry name" value="Ala_racemase"/>
</dbReference>
<keyword evidence="6" id="KW-0472">Membrane</keyword>
<dbReference type="GO" id="GO:0005829">
    <property type="term" value="C:cytosol"/>
    <property type="evidence" value="ECO:0007669"/>
    <property type="project" value="TreeGrafter"/>
</dbReference>
<evidence type="ECO:0000256" key="4">
    <source>
        <dbReference type="PIRSR" id="PIRSR600821-50"/>
    </source>
</evidence>
<reference evidence="8" key="1">
    <citation type="submission" date="2022-07" db="EMBL/GenBank/DDBJ databases">
        <title>Fungi with potential for degradation of polypropylene.</title>
        <authorList>
            <person name="Gostincar C."/>
        </authorList>
    </citation>
    <scope>NUCLEOTIDE SEQUENCE</scope>
    <source>
        <strain evidence="8">EXF-13308</strain>
    </source>
</reference>
<evidence type="ECO:0000256" key="3">
    <source>
        <dbReference type="ARBA" id="ARBA00023235"/>
    </source>
</evidence>
<dbReference type="InterPro" id="IPR011079">
    <property type="entry name" value="Ala_racemase_C"/>
</dbReference>
<dbReference type="PANTHER" id="PTHR30511">
    <property type="entry name" value="ALANINE RACEMASE"/>
    <property type="match status" value="1"/>
</dbReference>
<dbReference type="HAMAP" id="MF_01201">
    <property type="entry name" value="Ala_racemase"/>
    <property type="match status" value="1"/>
</dbReference>
<evidence type="ECO:0000256" key="2">
    <source>
        <dbReference type="ARBA" id="ARBA00022898"/>
    </source>
</evidence>
<dbReference type="GO" id="GO:0030632">
    <property type="term" value="P:D-alanine biosynthetic process"/>
    <property type="evidence" value="ECO:0007669"/>
    <property type="project" value="TreeGrafter"/>
</dbReference>
<dbReference type="InterPro" id="IPR009006">
    <property type="entry name" value="Ala_racemase/Decarboxylase_C"/>
</dbReference>
<dbReference type="EMBL" id="JANBVO010000108">
    <property type="protein sequence ID" value="KAJ9130084.1"/>
    <property type="molecule type" value="Genomic_DNA"/>
</dbReference>
<keyword evidence="6" id="KW-1133">Transmembrane helix</keyword>
<dbReference type="AlphaFoldDB" id="A0AA38VCW0"/>
<dbReference type="CDD" id="cd00430">
    <property type="entry name" value="PLPDE_III_AR"/>
    <property type="match status" value="1"/>
</dbReference>
<dbReference type="Gene3D" id="2.40.37.10">
    <property type="entry name" value="Lyase, Ornithine Decarboxylase, Chain A, domain 1"/>
    <property type="match status" value="1"/>
</dbReference>
<evidence type="ECO:0000256" key="6">
    <source>
        <dbReference type="SAM" id="Phobius"/>
    </source>
</evidence>
<protein>
    <recommendedName>
        <fullName evidence="7">Alanine racemase C-terminal domain-containing protein</fullName>
    </recommendedName>
</protein>
<dbReference type="Pfam" id="PF01168">
    <property type="entry name" value="Ala_racemase_N"/>
    <property type="match status" value="1"/>
</dbReference>
<dbReference type="GO" id="GO:0008784">
    <property type="term" value="F:alanine racemase activity"/>
    <property type="evidence" value="ECO:0007669"/>
    <property type="project" value="InterPro"/>
</dbReference>
<keyword evidence="2 4" id="KW-0663">Pyridoxal phosphate</keyword>
<dbReference type="InterPro" id="IPR020622">
    <property type="entry name" value="Ala_racemase_pyridoxalP-BS"/>
</dbReference>
<name>A0AA38VCW0_9PEZI</name>
<dbReference type="GO" id="GO:0030170">
    <property type="term" value="F:pyridoxal phosphate binding"/>
    <property type="evidence" value="ECO:0007669"/>
    <property type="project" value="TreeGrafter"/>
</dbReference>
<dbReference type="SUPFAM" id="SSF50621">
    <property type="entry name" value="Alanine racemase C-terminal domain-like"/>
    <property type="match status" value="1"/>
</dbReference>
<proteinExistence type="inferred from homology"/>